<sequence>MNNNKLSAEEIKDHYEFLEKIVRDTFTGEQRDNI</sequence>
<protein>
    <submittedName>
        <fullName evidence="1">Uncharacterized protein</fullName>
    </submittedName>
</protein>
<proteinExistence type="predicted"/>
<accession>A0A0F8ZTT3</accession>
<gene>
    <name evidence="1" type="ORF">LCGC14_2654200</name>
</gene>
<organism evidence="1">
    <name type="scientific">marine sediment metagenome</name>
    <dbReference type="NCBI Taxonomy" id="412755"/>
    <lineage>
        <taxon>unclassified sequences</taxon>
        <taxon>metagenomes</taxon>
        <taxon>ecological metagenomes</taxon>
    </lineage>
</organism>
<comment type="caution">
    <text evidence="1">The sequence shown here is derived from an EMBL/GenBank/DDBJ whole genome shotgun (WGS) entry which is preliminary data.</text>
</comment>
<evidence type="ECO:0000313" key="1">
    <source>
        <dbReference type="EMBL" id="KKK97292.1"/>
    </source>
</evidence>
<dbReference type="AlphaFoldDB" id="A0A0F8ZTT3"/>
<name>A0A0F8ZTT3_9ZZZZ</name>
<dbReference type="EMBL" id="LAZR01046114">
    <property type="protein sequence ID" value="KKK97292.1"/>
    <property type="molecule type" value="Genomic_DNA"/>
</dbReference>
<feature type="non-terminal residue" evidence="1">
    <location>
        <position position="34"/>
    </location>
</feature>
<reference evidence="1" key="1">
    <citation type="journal article" date="2015" name="Nature">
        <title>Complex archaea that bridge the gap between prokaryotes and eukaryotes.</title>
        <authorList>
            <person name="Spang A."/>
            <person name="Saw J.H."/>
            <person name="Jorgensen S.L."/>
            <person name="Zaremba-Niedzwiedzka K."/>
            <person name="Martijn J."/>
            <person name="Lind A.E."/>
            <person name="van Eijk R."/>
            <person name="Schleper C."/>
            <person name="Guy L."/>
            <person name="Ettema T.J."/>
        </authorList>
    </citation>
    <scope>NUCLEOTIDE SEQUENCE</scope>
</reference>